<reference evidence="3" key="1">
    <citation type="journal article" date="2019" name="Int. J. Syst. Evol. Microbiol.">
        <title>The Global Catalogue of Microorganisms (GCM) 10K type strain sequencing project: providing services to taxonomists for standard genome sequencing and annotation.</title>
        <authorList>
            <consortium name="The Broad Institute Genomics Platform"/>
            <consortium name="The Broad Institute Genome Sequencing Center for Infectious Disease"/>
            <person name="Wu L."/>
            <person name="Ma J."/>
        </authorList>
    </citation>
    <scope>NUCLEOTIDE SEQUENCE [LARGE SCALE GENOMIC DNA]</scope>
    <source>
        <strain evidence="3">KCTC 62102</strain>
    </source>
</reference>
<keyword evidence="3" id="KW-1185">Reference proteome</keyword>
<sequence>MRLALPPLLLAALATAPAFAQDASPAPTPEEDGFSLIEEGAKLVLRGLLSEMQPALDDMDQAMDQIGPAIEAFGAEVGPKLRQLIALIDDFSNYDAPVMLPNGDILIRRNAPLVTPTEPLPGPNGEIEL</sequence>
<keyword evidence="1" id="KW-0732">Signal</keyword>
<feature type="chain" id="PRO_5045455512" description="AAA+ family ATPase" evidence="1">
    <location>
        <begin position="21"/>
        <end position="129"/>
    </location>
</feature>
<accession>A0ABV7DZF7</accession>
<name>A0ABV7DZF7_9RHOB</name>
<protein>
    <recommendedName>
        <fullName evidence="4">AAA+ family ATPase</fullName>
    </recommendedName>
</protein>
<evidence type="ECO:0000313" key="3">
    <source>
        <dbReference type="Proteomes" id="UP001595445"/>
    </source>
</evidence>
<evidence type="ECO:0008006" key="4">
    <source>
        <dbReference type="Google" id="ProtNLM"/>
    </source>
</evidence>
<gene>
    <name evidence="2" type="ORF">ACFOD6_16680</name>
</gene>
<evidence type="ECO:0000313" key="2">
    <source>
        <dbReference type="EMBL" id="MFC3087684.1"/>
    </source>
</evidence>
<comment type="caution">
    <text evidence="2">The sequence shown here is derived from an EMBL/GenBank/DDBJ whole genome shotgun (WGS) entry which is preliminary data.</text>
</comment>
<organism evidence="2 3">
    <name type="scientific">Tabrizicola soli</name>
    <dbReference type="NCBI Taxonomy" id="2185115"/>
    <lineage>
        <taxon>Bacteria</taxon>
        <taxon>Pseudomonadati</taxon>
        <taxon>Pseudomonadota</taxon>
        <taxon>Alphaproteobacteria</taxon>
        <taxon>Rhodobacterales</taxon>
        <taxon>Paracoccaceae</taxon>
        <taxon>Tabrizicola</taxon>
    </lineage>
</organism>
<dbReference type="Proteomes" id="UP001595445">
    <property type="component" value="Unassembled WGS sequence"/>
</dbReference>
<dbReference type="RefSeq" id="WP_197642226.1">
    <property type="nucleotide sequence ID" value="NZ_JAEACP010000003.1"/>
</dbReference>
<feature type="signal peptide" evidence="1">
    <location>
        <begin position="1"/>
        <end position="20"/>
    </location>
</feature>
<proteinExistence type="predicted"/>
<dbReference type="EMBL" id="JBHRSM010000026">
    <property type="protein sequence ID" value="MFC3087684.1"/>
    <property type="molecule type" value="Genomic_DNA"/>
</dbReference>
<evidence type="ECO:0000256" key="1">
    <source>
        <dbReference type="SAM" id="SignalP"/>
    </source>
</evidence>